<dbReference type="SMART" id="SM00173">
    <property type="entry name" value="RAS"/>
    <property type="match status" value="1"/>
</dbReference>
<name>A0A1R2BQJ7_9CILI</name>
<gene>
    <name evidence="2" type="ORF">SteCoe_21218</name>
</gene>
<dbReference type="SMART" id="SM00175">
    <property type="entry name" value="RAB"/>
    <property type="match status" value="1"/>
</dbReference>
<evidence type="ECO:0000313" key="3">
    <source>
        <dbReference type="Proteomes" id="UP000187209"/>
    </source>
</evidence>
<accession>A0A1R2BQJ7</accession>
<sequence length="337" mass="37942">MEKCEDCEEEATYICVCLENHLCEECLIDHITSDKTLKHRTVSLSHPLLSFLLESGEGAEDQIDETQSTQAQIKALEDFREKCIELIDSKIQLLQEEIEVLNVPMHKSIPSLPLNSFTPIPRNSNFGLSSYSYRGDFSTRDPRQSKTFQNSESFYSPGSIYRASTIKTKGIEEFYYKVIVCGGNKVGKSCVIESFRRLHGGDGENSSLVCKGINFDNLKVNMEIFESRDADGCQSALAALVVFDLTRKSSYEEAQGLVEFLEKNARVVGVVILVGTRLDLVVSNHNKRFSSFSSIQNYAISRGVLYEEISAVNGKHVEDIFMRLLRELCKKSNIKNV</sequence>
<dbReference type="Proteomes" id="UP000187209">
    <property type="component" value="Unassembled WGS sequence"/>
</dbReference>
<dbReference type="PRINTS" id="PR00449">
    <property type="entry name" value="RASTRNSFRMNG"/>
</dbReference>
<dbReference type="PROSITE" id="PS51419">
    <property type="entry name" value="RAB"/>
    <property type="match status" value="1"/>
</dbReference>
<dbReference type="Gene3D" id="3.40.50.300">
    <property type="entry name" value="P-loop containing nucleotide triphosphate hydrolases"/>
    <property type="match status" value="1"/>
</dbReference>
<dbReference type="InterPro" id="IPR027417">
    <property type="entry name" value="P-loop_NTPase"/>
</dbReference>
<organism evidence="2 3">
    <name type="scientific">Stentor coeruleus</name>
    <dbReference type="NCBI Taxonomy" id="5963"/>
    <lineage>
        <taxon>Eukaryota</taxon>
        <taxon>Sar</taxon>
        <taxon>Alveolata</taxon>
        <taxon>Ciliophora</taxon>
        <taxon>Postciliodesmatophora</taxon>
        <taxon>Heterotrichea</taxon>
        <taxon>Heterotrichida</taxon>
        <taxon>Stentoridae</taxon>
        <taxon>Stentor</taxon>
    </lineage>
</organism>
<keyword evidence="3" id="KW-1185">Reference proteome</keyword>
<dbReference type="InterPro" id="IPR001806">
    <property type="entry name" value="Small_GTPase"/>
</dbReference>
<evidence type="ECO:0000256" key="1">
    <source>
        <dbReference type="ARBA" id="ARBA00022741"/>
    </source>
</evidence>
<evidence type="ECO:0000313" key="2">
    <source>
        <dbReference type="EMBL" id="OMJ78865.1"/>
    </source>
</evidence>
<dbReference type="SUPFAM" id="SSF52540">
    <property type="entry name" value="P-loop containing nucleoside triphosphate hydrolases"/>
    <property type="match status" value="1"/>
</dbReference>
<reference evidence="2 3" key="1">
    <citation type="submission" date="2016-11" db="EMBL/GenBank/DDBJ databases">
        <title>The macronuclear genome of Stentor coeruleus: a giant cell with tiny introns.</title>
        <authorList>
            <person name="Slabodnick M."/>
            <person name="Ruby J.G."/>
            <person name="Reiff S.B."/>
            <person name="Swart E.C."/>
            <person name="Gosai S."/>
            <person name="Prabakaran S."/>
            <person name="Witkowska E."/>
            <person name="Larue G.E."/>
            <person name="Fisher S."/>
            <person name="Freeman R.M."/>
            <person name="Gunawardena J."/>
            <person name="Chu W."/>
            <person name="Stover N.A."/>
            <person name="Gregory B.D."/>
            <person name="Nowacki M."/>
            <person name="Derisi J."/>
            <person name="Roy S.W."/>
            <person name="Marshall W.F."/>
            <person name="Sood P."/>
        </authorList>
    </citation>
    <scope>NUCLEOTIDE SEQUENCE [LARGE SCALE GENOMIC DNA]</scope>
    <source>
        <strain evidence="2">WM001</strain>
    </source>
</reference>
<dbReference type="Pfam" id="PF00071">
    <property type="entry name" value="Ras"/>
    <property type="match status" value="1"/>
</dbReference>
<keyword evidence="1" id="KW-0547">Nucleotide-binding</keyword>
<dbReference type="GO" id="GO:0003924">
    <property type="term" value="F:GTPase activity"/>
    <property type="evidence" value="ECO:0007669"/>
    <property type="project" value="InterPro"/>
</dbReference>
<dbReference type="PANTHER" id="PTHR47978">
    <property type="match status" value="1"/>
</dbReference>
<dbReference type="OrthoDB" id="324318at2759"/>
<comment type="caution">
    <text evidence="2">The sequence shown here is derived from an EMBL/GenBank/DDBJ whole genome shotgun (WGS) entry which is preliminary data.</text>
</comment>
<dbReference type="EMBL" id="MPUH01000499">
    <property type="protein sequence ID" value="OMJ78865.1"/>
    <property type="molecule type" value="Genomic_DNA"/>
</dbReference>
<protein>
    <submittedName>
        <fullName evidence="2">Uncharacterized protein</fullName>
    </submittedName>
</protein>
<dbReference type="GO" id="GO:0005525">
    <property type="term" value="F:GTP binding"/>
    <property type="evidence" value="ECO:0007669"/>
    <property type="project" value="InterPro"/>
</dbReference>
<proteinExistence type="predicted"/>
<dbReference type="AlphaFoldDB" id="A0A1R2BQJ7"/>